<dbReference type="AlphaFoldDB" id="A0AAD8MLZ7"/>
<organism evidence="7 8">
    <name type="scientific">Heracleum sosnowskyi</name>
    <dbReference type="NCBI Taxonomy" id="360622"/>
    <lineage>
        <taxon>Eukaryota</taxon>
        <taxon>Viridiplantae</taxon>
        <taxon>Streptophyta</taxon>
        <taxon>Embryophyta</taxon>
        <taxon>Tracheophyta</taxon>
        <taxon>Spermatophyta</taxon>
        <taxon>Magnoliopsida</taxon>
        <taxon>eudicotyledons</taxon>
        <taxon>Gunneridae</taxon>
        <taxon>Pentapetalae</taxon>
        <taxon>asterids</taxon>
        <taxon>campanulids</taxon>
        <taxon>Apiales</taxon>
        <taxon>Apiaceae</taxon>
        <taxon>Apioideae</taxon>
        <taxon>apioid superclade</taxon>
        <taxon>Tordylieae</taxon>
        <taxon>Tordyliinae</taxon>
        <taxon>Heracleum</taxon>
    </lineage>
</organism>
<evidence type="ECO:0000256" key="6">
    <source>
        <dbReference type="RuleBase" id="RU000461"/>
    </source>
</evidence>
<dbReference type="Pfam" id="PF00067">
    <property type="entry name" value="p450"/>
    <property type="match status" value="1"/>
</dbReference>
<evidence type="ECO:0000256" key="2">
    <source>
        <dbReference type="ARBA" id="ARBA00022723"/>
    </source>
</evidence>
<evidence type="ECO:0000256" key="4">
    <source>
        <dbReference type="ARBA" id="ARBA00023004"/>
    </source>
</evidence>
<reference evidence="7" key="2">
    <citation type="submission" date="2023-05" db="EMBL/GenBank/DDBJ databases">
        <authorList>
            <person name="Schelkunov M.I."/>
        </authorList>
    </citation>
    <scope>NUCLEOTIDE SEQUENCE</scope>
    <source>
        <strain evidence="7">Hsosn_3</strain>
        <tissue evidence="7">Leaf</tissue>
    </source>
</reference>
<dbReference type="GO" id="GO:0005506">
    <property type="term" value="F:iron ion binding"/>
    <property type="evidence" value="ECO:0007669"/>
    <property type="project" value="InterPro"/>
</dbReference>
<keyword evidence="5 6" id="KW-0349">Heme</keyword>
<dbReference type="EMBL" id="JAUIZM010000006">
    <property type="protein sequence ID" value="KAK1381300.1"/>
    <property type="molecule type" value="Genomic_DNA"/>
</dbReference>
<evidence type="ECO:0000256" key="5">
    <source>
        <dbReference type="PIRSR" id="PIRSR602401-1"/>
    </source>
</evidence>
<dbReference type="InterPro" id="IPR001128">
    <property type="entry name" value="Cyt_P450"/>
</dbReference>
<evidence type="ECO:0000313" key="7">
    <source>
        <dbReference type="EMBL" id="KAK1381300.1"/>
    </source>
</evidence>
<dbReference type="InterPro" id="IPR002401">
    <property type="entry name" value="Cyt_P450_E_grp-I"/>
</dbReference>
<accession>A0AAD8MLZ7</accession>
<keyword evidence="2 5" id="KW-0479">Metal-binding</keyword>
<name>A0AAD8MLZ7_9APIA</name>
<sequence>MKKCKILINAELGLVVGANKKVQESDIDNLPYLHAIVQETLCLHPPAPLLVPRKAVRDTNFMGYSIPKNTLVMVNYWAIGRDEDSWEDALSFKPERFLDSNINYKGSSYEFIPFGSGRRICPGLPLAHRMIHLILGSLLHHFEWELCDDGKIIDMTEKMGAGARKLELLQAIPKRKTT</sequence>
<dbReference type="PROSITE" id="PS00086">
    <property type="entry name" value="CYTOCHROME_P450"/>
    <property type="match status" value="1"/>
</dbReference>
<keyword evidence="8" id="KW-1185">Reference proteome</keyword>
<keyword evidence="4 5" id="KW-0408">Iron</keyword>
<dbReference type="Gene3D" id="1.10.630.10">
    <property type="entry name" value="Cytochrome P450"/>
    <property type="match status" value="1"/>
</dbReference>
<dbReference type="PANTHER" id="PTHR47950">
    <property type="entry name" value="CYTOCHROME P450, FAMILY 76, SUBFAMILY C, POLYPEPTIDE 5-RELATED"/>
    <property type="match status" value="1"/>
</dbReference>
<dbReference type="PANTHER" id="PTHR47950:SF14">
    <property type="entry name" value="CYTOCHROME P450 76A2-LIKE ISOFORM X1"/>
    <property type="match status" value="1"/>
</dbReference>
<evidence type="ECO:0000313" key="8">
    <source>
        <dbReference type="Proteomes" id="UP001237642"/>
    </source>
</evidence>
<reference evidence="7" key="1">
    <citation type="submission" date="2023-02" db="EMBL/GenBank/DDBJ databases">
        <title>Genome of toxic invasive species Heracleum sosnowskyi carries increased number of genes despite the absence of recent whole-genome duplications.</title>
        <authorList>
            <person name="Schelkunov M."/>
            <person name="Shtratnikova V."/>
            <person name="Makarenko M."/>
            <person name="Klepikova A."/>
            <person name="Omelchenko D."/>
            <person name="Novikova G."/>
            <person name="Obukhova E."/>
            <person name="Bogdanov V."/>
            <person name="Penin A."/>
            <person name="Logacheva M."/>
        </authorList>
    </citation>
    <scope>NUCLEOTIDE SEQUENCE</scope>
    <source>
        <strain evidence="7">Hsosn_3</strain>
        <tissue evidence="7">Leaf</tissue>
    </source>
</reference>
<dbReference type="GO" id="GO:0009805">
    <property type="term" value="P:coumarin biosynthetic process"/>
    <property type="evidence" value="ECO:0007669"/>
    <property type="project" value="UniProtKB-ARBA"/>
</dbReference>
<dbReference type="Proteomes" id="UP001237642">
    <property type="component" value="Unassembled WGS sequence"/>
</dbReference>
<dbReference type="InterPro" id="IPR017972">
    <property type="entry name" value="Cyt_P450_CS"/>
</dbReference>
<feature type="binding site" description="axial binding residue" evidence="5">
    <location>
        <position position="121"/>
    </location>
    <ligand>
        <name>heme</name>
        <dbReference type="ChEBI" id="CHEBI:30413"/>
    </ligand>
    <ligandPart>
        <name>Fe</name>
        <dbReference type="ChEBI" id="CHEBI:18248"/>
    </ligandPart>
</feature>
<evidence type="ECO:0000256" key="3">
    <source>
        <dbReference type="ARBA" id="ARBA00023002"/>
    </source>
</evidence>
<comment type="similarity">
    <text evidence="1 6">Belongs to the cytochrome P450 family.</text>
</comment>
<keyword evidence="3 6" id="KW-0560">Oxidoreductase</keyword>
<dbReference type="PRINTS" id="PR00463">
    <property type="entry name" value="EP450I"/>
</dbReference>
<dbReference type="InterPro" id="IPR036396">
    <property type="entry name" value="Cyt_P450_sf"/>
</dbReference>
<dbReference type="SUPFAM" id="SSF48264">
    <property type="entry name" value="Cytochrome P450"/>
    <property type="match status" value="1"/>
</dbReference>
<comment type="cofactor">
    <cofactor evidence="5">
        <name>heme</name>
        <dbReference type="ChEBI" id="CHEBI:30413"/>
    </cofactor>
</comment>
<proteinExistence type="inferred from homology"/>
<gene>
    <name evidence="7" type="ORF">POM88_028044</name>
</gene>
<keyword evidence="6" id="KW-0503">Monooxygenase</keyword>
<dbReference type="GO" id="GO:0004497">
    <property type="term" value="F:monooxygenase activity"/>
    <property type="evidence" value="ECO:0007669"/>
    <property type="project" value="UniProtKB-KW"/>
</dbReference>
<dbReference type="GO" id="GO:0020037">
    <property type="term" value="F:heme binding"/>
    <property type="evidence" value="ECO:0007669"/>
    <property type="project" value="InterPro"/>
</dbReference>
<comment type="caution">
    <text evidence="7">The sequence shown here is derived from an EMBL/GenBank/DDBJ whole genome shotgun (WGS) entry which is preliminary data.</text>
</comment>
<protein>
    <submittedName>
        <fullName evidence="7">Geraniol 10-hydroxylase</fullName>
    </submittedName>
</protein>
<evidence type="ECO:0000256" key="1">
    <source>
        <dbReference type="ARBA" id="ARBA00010617"/>
    </source>
</evidence>
<dbReference type="GO" id="GO:0016705">
    <property type="term" value="F:oxidoreductase activity, acting on paired donors, with incorporation or reduction of molecular oxygen"/>
    <property type="evidence" value="ECO:0007669"/>
    <property type="project" value="InterPro"/>
</dbReference>